<feature type="domain" description="CCHC-type" evidence="3">
    <location>
        <begin position="109"/>
        <end position="124"/>
    </location>
</feature>
<dbReference type="CDD" id="cd00303">
    <property type="entry name" value="retropepsin_like"/>
    <property type="match status" value="1"/>
</dbReference>
<keyword evidence="1" id="KW-0862">Zinc</keyword>
<organism evidence="4 5">
    <name type="scientific">Solanum tuberosum</name>
    <name type="common">Potato</name>
    <dbReference type="NCBI Taxonomy" id="4113"/>
    <lineage>
        <taxon>Eukaryota</taxon>
        <taxon>Viridiplantae</taxon>
        <taxon>Streptophyta</taxon>
        <taxon>Embryophyta</taxon>
        <taxon>Tracheophyta</taxon>
        <taxon>Spermatophyta</taxon>
        <taxon>Magnoliopsida</taxon>
        <taxon>eudicotyledons</taxon>
        <taxon>Gunneridae</taxon>
        <taxon>Pentapetalae</taxon>
        <taxon>asterids</taxon>
        <taxon>lamiids</taxon>
        <taxon>Solanales</taxon>
        <taxon>Solanaceae</taxon>
        <taxon>Solanoideae</taxon>
        <taxon>Solaneae</taxon>
        <taxon>Solanum</taxon>
    </lineage>
</organism>
<evidence type="ECO:0000259" key="3">
    <source>
        <dbReference type="PROSITE" id="PS50158"/>
    </source>
</evidence>
<evidence type="ECO:0000256" key="2">
    <source>
        <dbReference type="SAM" id="MobiDB-lite"/>
    </source>
</evidence>
<accession>A0ABQ7WDE5</accession>
<feature type="compositionally biased region" description="Acidic residues" evidence="2">
    <location>
        <begin position="157"/>
        <end position="167"/>
    </location>
</feature>
<dbReference type="InterPro" id="IPR036875">
    <property type="entry name" value="Znf_CCHC_sf"/>
</dbReference>
<comment type="caution">
    <text evidence="4">The sequence shown here is derived from an EMBL/GenBank/DDBJ whole genome shotgun (WGS) entry which is preliminary data.</text>
</comment>
<dbReference type="InterPro" id="IPR021109">
    <property type="entry name" value="Peptidase_aspartic_dom_sf"/>
</dbReference>
<dbReference type="Proteomes" id="UP000826656">
    <property type="component" value="Unassembled WGS sequence"/>
</dbReference>
<reference evidence="4 5" key="1">
    <citation type="journal article" date="2021" name="bioRxiv">
        <title>Chromosome-scale and haplotype-resolved genome assembly of a tetraploid potato cultivar.</title>
        <authorList>
            <person name="Sun H."/>
            <person name="Jiao W.-B."/>
            <person name="Krause K."/>
            <person name="Campoy J.A."/>
            <person name="Goel M."/>
            <person name="Folz-Donahue K."/>
            <person name="Kukat C."/>
            <person name="Huettel B."/>
            <person name="Schneeberger K."/>
        </authorList>
    </citation>
    <scope>NUCLEOTIDE SEQUENCE [LARGE SCALE GENOMIC DNA]</scope>
    <source>
        <strain evidence="4">SolTubOtavaFocal</strain>
        <tissue evidence="4">Leaves</tissue>
    </source>
</reference>
<evidence type="ECO:0000313" key="4">
    <source>
        <dbReference type="EMBL" id="KAH0778766.1"/>
    </source>
</evidence>
<proteinExistence type="predicted"/>
<keyword evidence="1" id="KW-0863">Zinc-finger</keyword>
<keyword evidence="5" id="KW-1185">Reference proteome</keyword>
<name>A0ABQ7WDE5_SOLTU</name>
<dbReference type="PANTHER" id="PTHR35046:SF9">
    <property type="entry name" value="RNA-DIRECTED DNA POLYMERASE"/>
    <property type="match status" value="1"/>
</dbReference>
<dbReference type="InterPro" id="IPR001878">
    <property type="entry name" value="Znf_CCHC"/>
</dbReference>
<dbReference type="Gene3D" id="4.10.60.10">
    <property type="entry name" value="Zinc finger, CCHC-type"/>
    <property type="match status" value="1"/>
</dbReference>
<dbReference type="PANTHER" id="PTHR35046">
    <property type="entry name" value="ZINC KNUCKLE (CCHC-TYPE) FAMILY PROTEIN"/>
    <property type="match status" value="1"/>
</dbReference>
<sequence>MELRSLTPNYYQEVFKKVYMLRQENMECTPLKLKHYETLEAAFHDASNVEADLKEEKSCKAKSSLTSTWSKGSILKVEVKLDYKSKATEQPQGGNYVKPNFPRPSTIQCFRCQGRGHVASECPNKRTSISLHDRYKTEDEDEGEEKNEGEGYRGEGEEGSSGDEEERLDEKENFSCFMDKGKSLLDDDENLNMNANLSCVVGTIMGALAKEELDQRENLFHARCKIQDKVCSLIIDSGSCTNVVSSSLVERMKIQTIKHPNPYKLQWLNESEEMMVLKQASIRSSMEKYNEELVCDMVPMLACHLLLWRLWQFDRDVAHQGRSYKYIFMIEGKKYVLAPLTPYQVSEDYRAMKELHERIKAEEAKGEGESSIVVPKEGVPSRKLRRTCA</sequence>
<feature type="region of interest" description="Disordered" evidence="2">
    <location>
        <begin position="131"/>
        <end position="169"/>
    </location>
</feature>
<feature type="compositionally biased region" description="Basic and acidic residues" evidence="2">
    <location>
        <begin position="146"/>
        <end position="156"/>
    </location>
</feature>
<protein>
    <recommendedName>
        <fullName evidence="3">CCHC-type domain-containing protein</fullName>
    </recommendedName>
</protein>
<dbReference type="EMBL" id="JAIVGD010000002">
    <property type="protein sequence ID" value="KAH0778766.1"/>
    <property type="molecule type" value="Genomic_DNA"/>
</dbReference>
<dbReference type="SUPFAM" id="SSF57756">
    <property type="entry name" value="Retrovirus zinc finger-like domains"/>
    <property type="match status" value="1"/>
</dbReference>
<keyword evidence="1" id="KW-0479">Metal-binding</keyword>
<dbReference type="PROSITE" id="PS50158">
    <property type="entry name" value="ZF_CCHC"/>
    <property type="match status" value="1"/>
</dbReference>
<evidence type="ECO:0000256" key="1">
    <source>
        <dbReference type="PROSITE-ProRule" id="PRU00047"/>
    </source>
</evidence>
<dbReference type="Gene3D" id="2.40.70.10">
    <property type="entry name" value="Acid Proteases"/>
    <property type="match status" value="1"/>
</dbReference>
<evidence type="ECO:0000313" key="5">
    <source>
        <dbReference type="Proteomes" id="UP000826656"/>
    </source>
</evidence>
<gene>
    <name evidence="4" type="ORF">KY290_005193</name>
</gene>
<dbReference type="SMART" id="SM00343">
    <property type="entry name" value="ZnF_C2HC"/>
    <property type="match status" value="1"/>
</dbReference>
<dbReference type="Pfam" id="PF00098">
    <property type="entry name" value="zf-CCHC"/>
    <property type="match status" value="1"/>
</dbReference>